<dbReference type="SUPFAM" id="SSF53448">
    <property type="entry name" value="Nucleotide-diphospho-sugar transferases"/>
    <property type="match status" value="1"/>
</dbReference>
<feature type="transmembrane region" description="Helical" evidence="4">
    <location>
        <begin position="312"/>
        <end position="335"/>
    </location>
</feature>
<evidence type="ECO:0000259" key="5">
    <source>
        <dbReference type="Pfam" id="PF00535"/>
    </source>
</evidence>
<protein>
    <submittedName>
        <fullName evidence="6">Glycosyltransferase</fullName>
        <ecNumber evidence="6">2.4.-.-</ecNumber>
    </submittedName>
</protein>
<dbReference type="RefSeq" id="WP_346757475.1">
    <property type="nucleotide sequence ID" value="NZ_JAUJEB010000001.1"/>
</dbReference>
<dbReference type="Gene3D" id="3.90.550.10">
    <property type="entry name" value="Spore Coat Polysaccharide Biosynthesis Protein SpsA, Chain A"/>
    <property type="match status" value="1"/>
</dbReference>
<accession>A0ABT8L6T6</accession>
<comment type="similarity">
    <text evidence="1">Belongs to the glycosyltransferase 2 family.</text>
</comment>
<keyword evidence="4" id="KW-1133">Transmembrane helix</keyword>
<organism evidence="6 7">
    <name type="scientific">Agaribacillus aureus</name>
    <dbReference type="NCBI Taxonomy" id="3051825"/>
    <lineage>
        <taxon>Bacteria</taxon>
        <taxon>Pseudomonadati</taxon>
        <taxon>Bacteroidota</taxon>
        <taxon>Cytophagia</taxon>
        <taxon>Cytophagales</taxon>
        <taxon>Splendidivirgaceae</taxon>
        <taxon>Agaribacillus</taxon>
    </lineage>
</organism>
<evidence type="ECO:0000256" key="2">
    <source>
        <dbReference type="ARBA" id="ARBA00022676"/>
    </source>
</evidence>
<dbReference type="Proteomes" id="UP001172083">
    <property type="component" value="Unassembled WGS sequence"/>
</dbReference>
<keyword evidence="4" id="KW-0472">Membrane</keyword>
<dbReference type="PANTHER" id="PTHR43630">
    <property type="entry name" value="POLY-BETA-1,6-N-ACETYL-D-GLUCOSAMINE SYNTHASE"/>
    <property type="match status" value="1"/>
</dbReference>
<feature type="transmembrane region" description="Helical" evidence="4">
    <location>
        <begin position="282"/>
        <end position="300"/>
    </location>
</feature>
<evidence type="ECO:0000313" key="7">
    <source>
        <dbReference type="Proteomes" id="UP001172083"/>
    </source>
</evidence>
<evidence type="ECO:0000256" key="4">
    <source>
        <dbReference type="SAM" id="Phobius"/>
    </source>
</evidence>
<keyword evidence="3 6" id="KW-0808">Transferase</keyword>
<dbReference type="PANTHER" id="PTHR43630:SF1">
    <property type="entry name" value="POLY-BETA-1,6-N-ACETYL-D-GLUCOSAMINE SYNTHASE"/>
    <property type="match status" value="1"/>
</dbReference>
<keyword evidence="2 6" id="KW-0328">Glycosyltransferase</keyword>
<proteinExistence type="inferred from homology"/>
<name>A0ABT8L6T6_9BACT</name>
<dbReference type="Pfam" id="PF00535">
    <property type="entry name" value="Glycos_transf_2"/>
    <property type="match status" value="1"/>
</dbReference>
<keyword evidence="4" id="KW-0812">Transmembrane</keyword>
<sequence length="342" mass="39490">MFLKHKGSQERDQKEPVSVVICARNELENLKVLLPKLYDQEYEDYEIIVVNDRSGDGTYDFLREEEPKNSRLEVVNIESTPDHIQEKKYALILGIKKAKNDIVLLTDADCYPNSRHWIQAMANGFKANINIVLGFSQYERKKGLLNKLIRFETLYTAIQYISAALGRSAYMGVGRNLAYRKSFFLEKNGFSGFEKVIGGDDDLFVNKNSNKNNTKVAIGADALVISYPKTKWRDFYRQKKRHLSVGKLYKGRNKTGLGILSLSHILFWFSFITLAVMSREPIWLVLGLLIRTFFLLVTFVPASKKLGDRVNFWNLILLDVVYMVYYFFTGIPVLFSKKVKWS</sequence>
<feature type="transmembrane region" description="Helical" evidence="4">
    <location>
        <begin position="257"/>
        <end position="276"/>
    </location>
</feature>
<dbReference type="InterPro" id="IPR029044">
    <property type="entry name" value="Nucleotide-diphossugar_trans"/>
</dbReference>
<keyword evidence="7" id="KW-1185">Reference proteome</keyword>
<dbReference type="EMBL" id="JAUJEB010000001">
    <property type="protein sequence ID" value="MDN5212151.1"/>
    <property type="molecule type" value="Genomic_DNA"/>
</dbReference>
<feature type="domain" description="Glycosyltransferase 2-like" evidence="5">
    <location>
        <begin position="18"/>
        <end position="184"/>
    </location>
</feature>
<dbReference type="GO" id="GO:0016757">
    <property type="term" value="F:glycosyltransferase activity"/>
    <property type="evidence" value="ECO:0007669"/>
    <property type="project" value="UniProtKB-KW"/>
</dbReference>
<reference evidence="6" key="1">
    <citation type="submission" date="2023-06" db="EMBL/GenBank/DDBJ databases">
        <title>Genomic of Agaribacillus aureum.</title>
        <authorList>
            <person name="Wang G."/>
        </authorList>
    </citation>
    <scope>NUCLEOTIDE SEQUENCE</scope>
    <source>
        <strain evidence="6">BMA12</strain>
    </source>
</reference>
<dbReference type="InterPro" id="IPR001173">
    <property type="entry name" value="Glyco_trans_2-like"/>
</dbReference>
<evidence type="ECO:0000313" key="6">
    <source>
        <dbReference type="EMBL" id="MDN5212151.1"/>
    </source>
</evidence>
<evidence type="ECO:0000256" key="3">
    <source>
        <dbReference type="ARBA" id="ARBA00022679"/>
    </source>
</evidence>
<gene>
    <name evidence="6" type="ORF">QQ020_08815</name>
</gene>
<dbReference type="EC" id="2.4.-.-" evidence="6"/>
<comment type="caution">
    <text evidence="6">The sequence shown here is derived from an EMBL/GenBank/DDBJ whole genome shotgun (WGS) entry which is preliminary data.</text>
</comment>
<evidence type="ECO:0000256" key="1">
    <source>
        <dbReference type="ARBA" id="ARBA00006739"/>
    </source>
</evidence>